<organism evidence="11 12">
    <name type="scientific">Beggiatoa alba B18LD</name>
    <dbReference type="NCBI Taxonomy" id="395493"/>
    <lineage>
        <taxon>Bacteria</taxon>
        <taxon>Pseudomonadati</taxon>
        <taxon>Pseudomonadota</taxon>
        <taxon>Gammaproteobacteria</taxon>
        <taxon>Thiotrichales</taxon>
        <taxon>Thiotrichaceae</taxon>
        <taxon>Beggiatoa</taxon>
    </lineage>
</organism>
<dbReference type="RefSeq" id="WP_002685401.1">
    <property type="nucleotide sequence ID" value="NZ_JH600070.1"/>
</dbReference>
<dbReference type="GO" id="GO:0009306">
    <property type="term" value="P:protein secretion"/>
    <property type="evidence" value="ECO:0007669"/>
    <property type="project" value="InterPro"/>
</dbReference>
<proteinExistence type="inferred from homology"/>
<dbReference type="InterPro" id="IPR010994">
    <property type="entry name" value="RuvA_2-like"/>
</dbReference>
<keyword evidence="6" id="KW-0812">Transmembrane</keyword>
<dbReference type="AlphaFoldDB" id="I3CFQ6"/>
<evidence type="ECO:0000256" key="3">
    <source>
        <dbReference type="ARBA" id="ARBA00022448"/>
    </source>
</evidence>
<name>I3CFQ6_9GAMM</name>
<dbReference type="eggNOG" id="COG3156">
    <property type="taxonomic scope" value="Bacteria"/>
</dbReference>
<evidence type="ECO:0000256" key="5">
    <source>
        <dbReference type="ARBA" id="ARBA00022519"/>
    </source>
</evidence>
<keyword evidence="3" id="KW-0813">Transport</keyword>
<reference evidence="11 12" key="1">
    <citation type="submission" date="2011-11" db="EMBL/GenBank/DDBJ databases">
        <title>Improved High-Quality Draft sequence of Beggiatoa alba B18lD.</title>
        <authorList>
            <consortium name="US DOE Joint Genome Institute"/>
            <person name="Lucas S."/>
            <person name="Han J."/>
            <person name="Lapidus A."/>
            <person name="Cheng J.-F."/>
            <person name="Goodwin L."/>
            <person name="Pitluck S."/>
            <person name="Peters L."/>
            <person name="Mikhailova N."/>
            <person name="Held B."/>
            <person name="Detter J.C."/>
            <person name="Han C."/>
            <person name="Tapia R."/>
            <person name="Land M."/>
            <person name="Hauser L."/>
            <person name="Kyrpides N."/>
            <person name="Ivanova N."/>
            <person name="Pagani I."/>
            <person name="Samuel K."/>
            <person name="Teske A."/>
            <person name="Mueller J."/>
            <person name="Woyke T."/>
        </authorList>
    </citation>
    <scope>NUCLEOTIDE SEQUENCE [LARGE SCALE GENOMIC DNA]</scope>
    <source>
        <strain evidence="11 12">B18LD</strain>
    </source>
</reference>
<keyword evidence="12" id="KW-1185">Reference proteome</keyword>
<evidence type="ECO:0000256" key="7">
    <source>
        <dbReference type="ARBA" id="ARBA00022927"/>
    </source>
</evidence>
<dbReference type="SUPFAM" id="SSF47781">
    <property type="entry name" value="RuvA domain 2-like"/>
    <property type="match status" value="1"/>
</dbReference>
<dbReference type="GO" id="GO:0005886">
    <property type="term" value="C:plasma membrane"/>
    <property type="evidence" value="ECO:0007669"/>
    <property type="project" value="UniProtKB-SubCell"/>
</dbReference>
<keyword evidence="5" id="KW-0997">Cell inner membrane</keyword>
<evidence type="ECO:0000259" key="10">
    <source>
        <dbReference type="Pfam" id="PF21687"/>
    </source>
</evidence>
<evidence type="ECO:0000256" key="8">
    <source>
        <dbReference type="ARBA" id="ARBA00022989"/>
    </source>
</evidence>
<feature type="domain" description="T2SS protein K first SAM-like" evidence="10">
    <location>
        <begin position="119"/>
        <end position="195"/>
    </location>
</feature>
<evidence type="ECO:0000256" key="6">
    <source>
        <dbReference type="ARBA" id="ARBA00022692"/>
    </source>
</evidence>
<accession>I3CFQ6</accession>
<evidence type="ECO:0000256" key="4">
    <source>
        <dbReference type="ARBA" id="ARBA00022475"/>
    </source>
</evidence>
<keyword evidence="7" id="KW-0653">Protein transport</keyword>
<keyword evidence="9" id="KW-0472">Membrane</keyword>
<dbReference type="OrthoDB" id="9181871at2"/>
<comment type="similarity">
    <text evidence="2">Belongs to the GSP K family.</text>
</comment>
<dbReference type="STRING" id="395493.BegalDRAFT_1569"/>
<evidence type="ECO:0000256" key="1">
    <source>
        <dbReference type="ARBA" id="ARBA00004533"/>
    </source>
</evidence>
<dbReference type="PANTHER" id="PTHR38831">
    <property type="entry name" value="TYPE II SECRETION SYSTEM PROTEIN K"/>
    <property type="match status" value="1"/>
</dbReference>
<evidence type="ECO:0000313" key="12">
    <source>
        <dbReference type="Proteomes" id="UP000005744"/>
    </source>
</evidence>
<dbReference type="InterPro" id="IPR049031">
    <property type="entry name" value="T2SSK_SAM-like_1st"/>
</dbReference>
<dbReference type="Gene3D" id="1.10.40.60">
    <property type="entry name" value="EpsJ-like"/>
    <property type="match status" value="1"/>
</dbReference>
<dbReference type="Pfam" id="PF21687">
    <property type="entry name" value="T2SSK_1st"/>
    <property type="match status" value="1"/>
</dbReference>
<dbReference type="PANTHER" id="PTHR38831:SF2">
    <property type="entry name" value="TYPE II SECRETION SYSTEM PROTEIN K"/>
    <property type="match status" value="1"/>
</dbReference>
<gene>
    <name evidence="11" type="ORF">BegalDRAFT_1569</name>
</gene>
<evidence type="ECO:0000313" key="11">
    <source>
        <dbReference type="EMBL" id="EIJ42449.1"/>
    </source>
</evidence>
<protein>
    <submittedName>
        <fullName evidence="11">Type II secretory pathway, component PulK</fullName>
    </submittedName>
</protein>
<dbReference type="HOGENOM" id="CLU_650417_0_0_6"/>
<comment type="subcellular location">
    <subcellularLocation>
        <location evidence="1">Cell inner membrane</location>
    </subcellularLocation>
</comment>
<evidence type="ECO:0000256" key="2">
    <source>
        <dbReference type="ARBA" id="ARBA00007246"/>
    </source>
</evidence>
<sequence>MRPPQQGFILIAILWFVAMAAVLVAVLASETRLSAKTVFHNQDNLQQWSDTLKALNMAQMELMLARMPLSPDDPENKLSPAERKNPAYKFNGQVLNLAYTQPDSVNVRIYDEVGKINVQRLTTQQMRQILKKIIGDKPEELSKLDDAWQDWVDADDMKRLGGAEKDYYEDLEPPYVPRNGVIETVEELLLIKGFKDVFKNVSMYSAFTVYGSSTGVNPNLATREALLLLPGLDAEAVDKIIQLRKTKEIKTQQDFNNVLKPNQIAEFIPWINFASSNYYTIVIEPKSRAVSQKPLETKTTYDEETEETTEEVGLRNQQAYEVIVQAQGTSQQPKVLMVLPYGMVPDMQHELAKNKDESS</sequence>
<evidence type="ECO:0000256" key="9">
    <source>
        <dbReference type="ARBA" id="ARBA00023136"/>
    </source>
</evidence>
<dbReference type="Proteomes" id="UP000005744">
    <property type="component" value="Unassembled WGS sequence"/>
</dbReference>
<dbReference type="InterPro" id="IPR005628">
    <property type="entry name" value="GspK"/>
</dbReference>
<dbReference type="InterPro" id="IPR038072">
    <property type="entry name" value="GspK_central_sf"/>
</dbReference>
<keyword evidence="8" id="KW-1133">Transmembrane helix</keyword>
<dbReference type="EMBL" id="JH600070">
    <property type="protein sequence ID" value="EIJ42449.1"/>
    <property type="molecule type" value="Genomic_DNA"/>
</dbReference>
<keyword evidence="4" id="KW-1003">Cell membrane</keyword>
<dbReference type="SUPFAM" id="SSF158544">
    <property type="entry name" value="GspK insert domain-like"/>
    <property type="match status" value="1"/>
</dbReference>